<feature type="domain" description="Secretin/TonB short N-terminal" evidence="16">
    <location>
        <begin position="37"/>
        <end position="88"/>
    </location>
</feature>
<comment type="caution">
    <text evidence="17">The sequence shown here is derived from an EMBL/GenBank/DDBJ whole genome shotgun (WGS) entry which is preliminary data.</text>
</comment>
<dbReference type="NCBIfam" id="TIGR01783">
    <property type="entry name" value="TonB-siderophor"/>
    <property type="match status" value="1"/>
</dbReference>
<dbReference type="GO" id="GO:0015891">
    <property type="term" value="P:siderophore transport"/>
    <property type="evidence" value="ECO:0007669"/>
    <property type="project" value="InterPro"/>
</dbReference>
<evidence type="ECO:0000256" key="2">
    <source>
        <dbReference type="ARBA" id="ARBA00009810"/>
    </source>
</evidence>
<dbReference type="Gene3D" id="2.40.170.20">
    <property type="entry name" value="TonB-dependent receptor, beta-barrel domain"/>
    <property type="match status" value="1"/>
</dbReference>
<dbReference type="STRING" id="702114.A1355_11840"/>
<evidence type="ECO:0000256" key="10">
    <source>
        <dbReference type="ARBA" id="ARBA00023077"/>
    </source>
</evidence>
<comment type="similarity">
    <text evidence="2 14 15">Belongs to the TonB-dependent receptor family.</text>
</comment>
<dbReference type="InterPro" id="IPR010105">
    <property type="entry name" value="TonB_sidphr_rcpt"/>
</dbReference>
<dbReference type="Pfam" id="PF07715">
    <property type="entry name" value="Plug"/>
    <property type="match status" value="1"/>
</dbReference>
<keyword evidence="9" id="KW-0406">Ion transport</keyword>
<dbReference type="Gene3D" id="3.55.50.30">
    <property type="match status" value="1"/>
</dbReference>
<keyword evidence="7" id="KW-0732">Signal</keyword>
<dbReference type="InterPro" id="IPR000531">
    <property type="entry name" value="Beta-barrel_TonB"/>
</dbReference>
<dbReference type="Pfam" id="PF00593">
    <property type="entry name" value="TonB_dep_Rec_b-barrel"/>
    <property type="match status" value="1"/>
</dbReference>
<keyword evidence="4 14" id="KW-1134">Transmembrane beta strand</keyword>
<dbReference type="PROSITE" id="PS50007">
    <property type="entry name" value="PIPLC_X_DOMAIN"/>
    <property type="match status" value="1"/>
</dbReference>
<dbReference type="InterPro" id="IPR011662">
    <property type="entry name" value="Secretin/TonB_short_N"/>
</dbReference>
<dbReference type="Gene3D" id="2.170.130.10">
    <property type="entry name" value="TonB-dependent receptor, plug domain"/>
    <property type="match status" value="1"/>
</dbReference>
<evidence type="ECO:0000256" key="1">
    <source>
        <dbReference type="ARBA" id="ARBA00004571"/>
    </source>
</evidence>
<keyword evidence="13 14" id="KW-0998">Cell outer membrane</keyword>
<keyword evidence="6 14" id="KW-0812">Transmembrane</keyword>
<organism evidence="17 18">
    <name type="scientific">Methylomonas koyamae</name>
    <dbReference type="NCBI Taxonomy" id="702114"/>
    <lineage>
        <taxon>Bacteria</taxon>
        <taxon>Pseudomonadati</taxon>
        <taxon>Pseudomonadota</taxon>
        <taxon>Gammaproteobacteria</taxon>
        <taxon>Methylococcales</taxon>
        <taxon>Methylococcaceae</taxon>
        <taxon>Methylomonas</taxon>
    </lineage>
</organism>
<sequence>MAGCVSLAALADELRQFDIPAQALDGALTQLADQADLRLLYPAELVAKLRSQPLTGRHAPEQALQILLHASGLSARKTAEHTFTVEAAPAKQSAEPQSAATMPAVSVVGEAVYDLNSPDNRDYAVRAAASATKTDTPLMETPVNIQIIPKAVLNDQQIIQMTDALKNVAGATVSHGSGGLSDDIFLRGFRSSTFFRNGFRIDSQFASIGTRQMANVERLEVIKGPAAIMYGRMEPGGMVNVVTKQPLATPYYALQQQFGSFDLYRTSLDATGPLSDDDTLLYRFNGSFESSASFRDLVDSERTFIAPMLTWNVSPRTQISLEMEYRHDNLIDDNNTWPYLNGGFINMPRSRNLMEAGKVRVEEKLIGLNWSHQFNDDWSIKQRFVADLLDNVQHWTSAAADTLLPGNLLPRSQTLIDGTHNTYFTTLDLTGRFATGPLAHTLLLGGDYYRVDHISDPYSAELANIDVYHPVHNADIVSPWVSAGWGGNNSADYIGIYAQDQIKLPHGLHVLGGFRYQYVKQWDNLSHTAQPVDDDVTPRVGVLWQAQDWLSFYGNYIENFGVSNQWAISASGKPLPPESAQQWEIGSKFEFFDGKFSATLAYYDITKQNVVTRDPNSPFNSNFSIAAGEVRSRGPEVDIRGELLPGWNLIATYSNFDTRVTKDNNGLQGNRLYAVPRNVGSLWSTYDVLGGELRGVKVGGGVTMRDGSTDGTGDNYQTAGYATVDLLAAYSWKVDKSKLTAQLNVYNLLDKSYFTDAYISGASSSRTIGTPRAFLGSIKLEF</sequence>
<dbReference type="GO" id="GO:0038023">
    <property type="term" value="F:signaling receptor activity"/>
    <property type="evidence" value="ECO:0007669"/>
    <property type="project" value="InterPro"/>
</dbReference>
<comment type="subcellular location">
    <subcellularLocation>
        <location evidence="1 14">Cell outer membrane</location>
        <topology evidence="1 14">Multi-pass membrane protein</topology>
    </subcellularLocation>
</comment>
<evidence type="ECO:0000256" key="14">
    <source>
        <dbReference type="PROSITE-ProRule" id="PRU01360"/>
    </source>
</evidence>
<dbReference type="SUPFAM" id="SSF56935">
    <property type="entry name" value="Porins"/>
    <property type="match status" value="1"/>
</dbReference>
<name>A0A177NAS1_9GAMM</name>
<dbReference type="AlphaFoldDB" id="A0A177NAS1"/>
<keyword evidence="5" id="KW-0410">Iron transport</keyword>
<evidence type="ECO:0000256" key="7">
    <source>
        <dbReference type="ARBA" id="ARBA00022729"/>
    </source>
</evidence>
<keyword evidence="12 17" id="KW-0675">Receptor</keyword>
<evidence type="ECO:0000256" key="8">
    <source>
        <dbReference type="ARBA" id="ARBA00023004"/>
    </source>
</evidence>
<gene>
    <name evidence="17" type="ORF">A1355_11840</name>
</gene>
<dbReference type="PANTHER" id="PTHR32552">
    <property type="entry name" value="FERRICHROME IRON RECEPTOR-RELATED"/>
    <property type="match status" value="1"/>
</dbReference>
<evidence type="ECO:0000256" key="3">
    <source>
        <dbReference type="ARBA" id="ARBA00022448"/>
    </source>
</evidence>
<keyword evidence="18" id="KW-1185">Reference proteome</keyword>
<protein>
    <submittedName>
        <fullName evidence="17">TonB-dependent receptor</fullName>
    </submittedName>
</protein>
<evidence type="ECO:0000256" key="12">
    <source>
        <dbReference type="ARBA" id="ARBA00023170"/>
    </source>
</evidence>
<accession>A0A177NAS1</accession>
<evidence type="ECO:0000259" key="16">
    <source>
        <dbReference type="SMART" id="SM00965"/>
    </source>
</evidence>
<evidence type="ECO:0000256" key="13">
    <source>
        <dbReference type="ARBA" id="ARBA00023237"/>
    </source>
</evidence>
<dbReference type="CDD" id="cd01347">
    <property type="entry name" value="ligand_gated_channel"/>
    <property type="match status" value="1"/>
</dbReference>
<keyword evidence="3 14" id="KW-0813">Transport</keyword>
<dbReference type="PROSITE" id="PS52016">
    <property type="entry name" value="TONB_DEPENDENT_REC_3"/>
    <property type="match status" value="1"/>
</dbReference>
<evidence type="ECO:0000256" key="11">
    <source>
        <dbReference type="ARBA" id="ARBA00023136"/>
    </source>
</evidence>
<reference evidence="18" key="1">
    <citation type="submission" date="2016-03" db="EMBL/GenBank/DDBJ databases">
        <authorList>
            <person name="Heylen K."/>
            <person name="De Vos P."/>
            <person name="Vekeman B."/>
        </authorList>
    </citation>
    <scope>NUCLEOTIDE SEQUENCE [LARGE SCALE GENOMIC DNA]</scope>
    <source>
        <strain evidence="18">R-45383</strain>
    </source>
</reference>
<dbReference type="InterPro" id="IPR037066">
    <property type="entry name" value="Plug_dom_sf"/>
</dbReference>
<dbReference type="SMART" id="SM00965">
    <property type="entry name" value="STN"/>
    <property type="match status" value="1"/>
</dbReference>
<dbReference type="EMBL" id="LUUK01000196">
    <property type="protein sequence ID" value="OAI14962.1"/>
    <property type="molecule type" value="Genomic_DNA"/>
</dbReference>
<dbReference type="InterPro" id="IPR036942">
    <property type="entry name" value="Beta-barrel_TonB_sf"/>
</dbReference>
<evidence type="ECO:0000313" key="17">
    <source>
        <dbReference type="EMBL" id="OAI14962.1"/>
    </source>
</evidence>
<dbReference type="InterPro" id="IPR039426">
    <property type="entry name" value="TonB-dep_rcpt-like"/>
</dbReference>
<keyword evidence="11 14" id="KW-0472">Membrane</keyword>
<dbReference type="FunFam" id="2.40.170.20:FF:000005">
    <property type="entry name" value="TonB-dependent siderophore receptor"/>
    <property type="match status" value="1"/>
</dbReference>
<evidence type="ECO:0000256" key="6">
    <source>
        <dbReference type="ARBA" id="ARBA00022692"/>
    </source>
</evidence>
<proteinExistence type="inferred from homology"/>
<evidence type="ECO:0000313" key="18">
    <source>
        <dbReference type="Proteomes" id="UP000077628"/>
    </source>
</evidence>
<dbReference type="InterPro" id="IPR012910">
    <property type="entry name" value="Plug_dom"/>
</dbReference>
<dbReference type="GO" id="GO:0015344">
    <property type="term" value="F:siderophore uptake transmembrane transporter activity"/>
    <property type="evidence" value="ECO:0007669"/>
    <property type="project" value="TreeGrafter"/>
</dbReference>
<evidence type="ECO:0000256" key="15">
    <source>
        <dbReference type="RuleBase" id="RU003357"/>
    </source>
</evidence>
<dbReference type="Proteomes" id="UP000077628">
    <property type="component" value="Unassembled WGS sequence"/>
</dbReference>
<dbReference type="GO" id="GO:0009279">
    <property type="term" value="C:cell outer membrane"/>
    <property type="evidence" value="ECO:0007669"/>
    <property type="project" value="UniProtKB-SubCell"/>
</dbReference>
<dbReference type="Pfam" id="PF07660">
    <property type="entry name" value="STN"/>
    <property type="match status" value="1"/>
</dbReference>
<keyword evidence="10 15" id="KW-0798">TonB box</keyword>
<evidence type="ECO:0000256" key="9">
    <source>
        <dbReference type="ARBA" id="ARBA00023065"/>
    </source>
</evidence>
<dbReference type="FunFam" id="2.170.130.10:FF:000001">
    <property type="entry name" value="Catecholate siderophore TonB-dependent receptor"/>
    <property type="match status" value="1"/>
</dbReference>
<evidence type="ECO:0000256" key="4">
    <source>
        <dbReference type="ARBA" id="ARBA00022452"/>
    </source>
</evidence>
<evidence type="ECO:0000256" key="5">
    <source>
        <dbReference type="ARBA" id="ARBA00022496"/>
    </source>
</evidence>
<keyword evidence="8" id="KW-0408">Iron</keyword>
<dbReference type="PANTHER" id="PTHR32552:SF68">
    <property type="entry name" value="FERRICHROME OUTER MEMBRANE TRANSPORTER_PHAGE RECEPTOR"/>
    <property type="match status" value="1"/>
</dbReference>